<dbReference type="AlphaFoldDB" id="A0AA38INU2"/>
<keyword evidence="6" id="KW-0325">Glycoprotein</keyword>
<dbReference type="GO" id="GO:0022857">
    <property type="term" value="F:transmembrane transporter activity"/>
    <property type="evidence" value="ECO:0007669"/>
    <property type="project" value="InterPro"/>
</dbReference>
<keyword evidence="3 8" id="KW-0812">Transmembrane</keyword>
<sequence>MQASQNRGRLFQYLATLSGAFSIITSGINLGWTSPYLPQLLSTNSSIPTSSDEGSWCAVMPLLGSPVGALLAAILGDVIGRKNTTLLMTPIIFLSFIWIAFADSIWVISAIRFVIGATEGALYTVLPMYIGEIADPEIRGLLASTPTIAGIAGTLFINIIGQMYSIFTSSIICAFVPLIHFAAFILMPESPYYYIKKHRLDEAKQSLVVLRGTDNVQDEFDTLCKAVSRQEQSKKARVTDLFTVASNRKACMIYVIICLTNKFSGKNPCLFYTTMIFEEAGSRISSDLSTIIYCSVELVATLVAIFVVDKFGKKPLMIVSTVGCSVSVFFLAAYFYVKDWYPHVVESIDWLPITSLVAYNVLFSIGLAFGAVSVLSELFPTSVKAVALGTADTFSVSMGAIASKLFQITKDEFGMYVPFWFFSVCTGVGLIFIVKFVPETKGKTLEEIQQYLIGDCDSEKNYKKKTFRLTHTAHNGDQRHGESLLSGFSRALSASRPATKQRTATGALRMGPQCVLWGTVASPGCDLRDEILGIALARLNGAINYRVRVGVADLRVQGSYLQGVLFQELRSGLDNVHAFSL</sequence>
<dbReference type="PROSITE" id="PS00217">
    <property type="entry name" value="SUGAR_TRANSPORT_2"/>
    <property type="match status" value="1"/>
</dbReference>
<keyword evidence="5 8" id="KW-0472">Membrane</keyword>
<dbReference type="PANTHER" id="PTHR48021">
    <property type="match status" value="1"/>
</dbReference>
<keyword evidence="11" id="KW-1185">Reference proteome</keyword>
<evidence type="ECO:0000256" key="8">
    <source>
        <dbReference type="SAM" id="Phobius"/>
    </source>
</evidence>
<evidence type="ECO:0000259" key="9">
    <source>
        <dbReference type="PROSITE" id="PS50850"/>
    </source>
</evidence>
<evidence type="ECO:0000256" key="1">
    <source>
        <dbReference type="ARBA" id="ARBA00004651"/>
    </source>
</evidence>
<feature type="transmembrane region" description="Helical" evidence="8">
    <location>
        <begin position="357"/>
        <end position="379"/>
    </location>
</feature>
<comment type="caution">
    <text evidence="10">The sequence shown here is derived from an EMBL/GenBank/DDBJ whole genome shotgun (WGS) entry which is preliminary data.</text>
</comment>
<keyword evidence="4 8" id="KW-1133">Transmembrane helix</keyword>
<dbReference type="PANTHER" id="PTHR48021:SF46">
    <property type="entry name" value="MAJOR FACILITATOR SUPERFAMILY (MFS) PROFILE DOMAIN-CONTAINING PROTEIN"/>
    <property type="match status" value="1"/>
</dbReference>
<dbReference type="InterPro" id="IPR036259">
    <property type="entry name" value="MFS_trans_sf"/>
</dbReference>
<dbReference type="InterPro" id="IPR050549">
    <property type="entry name" value="MFS_Trehalose_Transporter"/>
</dbReference>
<dbReference type="InterPro" id="IPR020846">
    <property type="entry name" value="MFS_dom"/>
</dbReference>
<evidence type="ECO:0000256" key="5">
    <source>
        <dbReference type="ARBA" id="ARBA00023136"/>
    </source>
</evidence>
<feature type="transmembrane region" description="Helical" evidence="8">
    <location>
        <begin position="58"/>
        <end position="79"/>
    </location>
</feature>
<feature type="transmembrane region" description="Helical" evidence="8">
    <location>
        <begin position="315"/>
        <end position="337"/>
    </location>
</feature>
<proteinExistence type="inferred from homology"/>
<dbReference type="EMBL" id="JALNTZ010000003">
    <property type="protein sequence ID" value="KAJ3658414.1"/>
    <property type="molecule type" value="Genomic_DNA"/>
</dbReference>
<dbReference type="FunFam" id="1.20.1250.20:FF:000055">
    <property type="entry name" value="Facilitated trehalose transporter Tret1-2 homolog"/>
    <property type="match status" value="1"/>
</dbReference>
<evidence type="ECO:0000256" key="3">
    <source>
        <dbReference type="ARBA" id="ARBA00022692"/>
    </source>
</evidence>
<name>A0AA38INU2_9CUCU</name>
<dbReference type="Gene3D" id="1.20.1250.20">
    <property type="entry name" value="MFS general substrate transporter like domains"/>
    <property type="match status" value="1"/>
</dbReference>
<gene>
    <name evidence="10" type="ORF">Zmor_010152</name>
</gene>
<reference evidence="10" key="1">
    <citation type="journal article" date="2023" name="G3 (Bethesda)">
        <title>Whole genome assemblies of Zophobas morio and Tenebrio molitor.</title>
        <authorList>
            <person name="Kaur S."/>
            <person name="Stinson S.A."/>
            <person name="diCenzo G.C."/>
        </authorList>
    </citation>
    <scope>NUCLEOTIDE SEQUENCE</scope>
    <source>
        <strain evidence="10">QUZm001</strain>
    </source>
</reference>
<feature type="transmembrane region" description="Helical" evidence="8">
    <location>
        <begin position="138"/>
        <end position="157"/>
    </location>
</feature>
<dbReference type="InterPro" id="IPR005828">
    <property type="entry name" value="MFS_sugar_transport-like"/>
</dbReference>
<evidence type="ECO:0000256" key="4">
    <source>
        <dbReference type="ARBA" id="ARBA00022989"/>
    </source>
</evidence>
<feature type="transmembrane region" description="Helical" evidence="8">
    <location>
        <begin position="91"/>
        <end position="118"/>
    </location>
</feature>
<dbReference type="SUPFAM" id="SSF103473">
    <property type="entry name" value="MFS general substrate transporter"/>
    <property type="match status" value="1"/>
</dbReference>
<evidence type="ECO:0000313" key="10">
    <source>
        <dbReference type="EMBL" id="KAJ3658414.1"/>
    </source>
</evidence>
<dbReference type="PROSITE" id="PS50850">
    <property type="entry name" value="MFS"/>
    <property type="match status" value="1"/>
</dbReference>
<feature type="transmembrane region" description="Helical" evidence="8">
    <location>
        <begin position="164"/>
        <end position="187"/>
    </location>
</feature>
<organism evidence="10 11">
    <name type="scientific">Zophobas morio</name>
    <dbReference type="NCBI Taxonomy" id="2755281"/>
    <lineage>
        <taxon>Eukaryota</taxon>
        <taxon>Metazoa</taxon>
        <taxon>Ecdysozoa</taxon>
        <taxon>Arthropoda</taxon>
        <taxon>Hexapoda</taxon>
        <taxon>Insecta</taxon>
        <taxon>Pterygota</taxon>
        <taxon>Neoptera</taxon>
        <taxon>Endopterygota</taxon>
        <taxon>Coleoptera</taxon>
        <taxon>Polyphaga</taxon>
        <taxon>Cucujiformia</taxon>
        <taxon>Tenebrionidae</taxon>
        <taxon>Zophobas</taxon>
    </lineage>
</organism>
<evidence type="ECO:0000256" key="6">
    <source>
        <dbReference type="ARBA" id="ARBA00023180"/>
    </source>
</evidence>
<comment type="similarity">
    <text evidence="7">Belongs to the major facilitator superfamily. Sugar transporter (TC 2.A.1.1) family. Trehalose transporter subfamily.</text>
</comment>
<feature type="transmembrane region" description="Helical" evidence="8">
    <location>
        <begin position="413"/>
        <end position="434"/>
    </location>
</feature>
<feature type="transmembrane region" description="Helical" evidence="8">
    <location>
        <begin position="12"/>
        <end position="32"/>
    </location>
</feature>
<feature type="transmembrane region" description="Helical" evidence="8">
    <location>
        <begin position="386"/>
        <end position="407"/>
    </location>
</feature>
<evidence type="ECO:0000313" key="11">
    <source>
        <dbReference type="Proteomes" id="UP001168821"/>
    </source>
</evidence>
<protein>
    <recommendedName>
        <fullName evidence="9">Major facilitator superfamily (MFS) profile domain-containing protein</fullName>
    </recommendedName>
</protein>
<dbReference type="InterPro" id="IPR005829">
    <property type="entry name" value="Sugar_transporter_CS"/>
</dbReference>
<accession>A0AA38INU2</accession>
<feature type="transmembrane region" description="Helical" evidence="8">
    <location>
        <begin position="290"/>
        <end position="308"/>
    </location>
</feature>
<comment type="subcellular location">
    <subcellularLocation>
        <location evidence="1">Cell membrane</location>
        <topology evidence="1">Multi-pass membrane protein</topology>
    </subcellularLocation>
</comment>
<feature type="domain" description="Major facilitator superfamily (MFS) profile" evidence="9">
    <location>
        <begin position="15"/>
        <end position="441"/>
    </location>
</feature>
<evidence type="ECO:0000256" key="7">
    <source>
        <dbReference type="ARBA" id="ARBA00024348"/>
    </source>
</evidence>
<dbReference type="Pfam" id="PF00083">
    <property type="entry name" value="Sugar_tr"/>
    <property type="match status" value="1"/>
</dbReference>
<dbReference type="Proteomes" id="UP001168821">
    <property type="component" value="Unassembled WGS sequence"/>
</dbReference>
<dbReference type="GO" id="GO:0005886">
    <property type="term" value="C:plasma membrane"/>
    <property type="evidence" value="ECO:0007669"/>
    <property type="project" value="UniProtKB-SubCell"/>
</dbReference>
<keyword evidence="2" id="KW-1003">Cell membrane</keyword>
<evidence type="ECO:0000256" key="2">
    <source>
        <dbReference type="ARBA" id="ARBA00022475"/>
    </source>
</evidence>